<dbReference type="EMBL" id="KZ996715">
    <property type="protein sequence ID" value="RKO88437.1"/>
    <property type="molecule type" value="Genomic_DNA"/>
</dbReference>
<evidence type="ECO:0000256" key="1">
    <source>
        <dbReference type="SAM" id="MobiDB-lite"/>
    </source>
</evidence>
<accession>A0A4V1IR11</accession>
<gene>
    <name evidence="2" type="ORF">BDK51DRAFT_41018</name>
</gene>
<keyword evidence="3" id="KW-1185">Reference proteome</keyword>
<dbReference type="AlphaFoldDB" id="A0A4V1IR11"/>
<dbReference type="Proteomes" id="UP000269721">
    <property type="component" value="Unassembled WGS sequence"/>
</dbReference>
<feature type="region of interest" description="Disordered" evidence="1">
    <location>
        <begin position="1"/>
        <end position="77"/>
    </location>
</feature>
<reference evidence="3" key="1">
    <citation type="journal article" date="2018" name="Nat. Microbiol.">
        <title>Leveraging single-cell genomics to expand the fungal tree of life.</title>
        <authorList>
            <person name="Ahrendt S.R."/>
            <person name="Quandt C.A."/>
            <person name="Ciobanu D."/>
            <person name="Clum A."/>
            <person name="Salamov A."/>
            <person name="Andreopoulos B."/>
            <person name="Cheng J.F."/>
            <person name="Woyke T."/>
            <person name="Pelin A."/>
            <person name="Henrissat B."/>
            <person name="Reynolds N.K."/>
            <person name="Benny G.L."/>
            <person name="Smith M.E."/>
            <person name="James T.Y."/>
            <person name="Grigoriev I.V."/>
        </authorList>
    </citation>
    <scope>NUCLEOTIDE SEQUENCE [LARGE SCALE GENOMIC DNA]</scope>
</reference>
<feature type="region of interest" description="Disordered" evidence="1">
    <location>
        <begin position="140"/>
        <end position="240"/>
    </location>
</feature>
<organism evidence="2 3">
    <name type="scientific">Blyttiomyces helicus</name>
    <dbReference type="NCBI Taxonomy" id="388810"/>
    <lineage>
        <taxon>Eukaryota</taxon>
        <taxon>Fungi</taxon>
        <taxon>Fungi incertae sedis</taxon>
        <taxon>Chytridiomycota</taxon>
        <taxon>Chytridiomycota incertae sedis</taxon>
        <taxon>Chytridiomycetes</taxon>
        <taxon>Chytridiomycetes incertae sedis</taxon>
        <taxon>Blyttiomyces</taxon>
    </lineage>
</organism>
<feature type="compositionally biased region" description="Basic and acidic residues" evidence="1">
    <location>
        <begin position="353"/>
        <end position="368"/>
    </location>
</feature>
<evidence type="ECO:0000313" key="3">
    <source>
        <dbReference type="Proteomes" id="UP000269721"/>
    </source>
</evidence>
<feature type="region of interest" description="Disordered" evidence="1">
    <location>
        <begin position="332"/>
        <end position="397"/>
    </location>
</feature>
<sequence length="460" mass="48967">MATDSTGAAMYTASALTPFSSRRPQGRQQRREGWRRPRWGTAATTGRIATGSRGAANATIPASASSPASTAGHIDDLEDNDGFDRSCERNDIRLHLLIGLGGLKQGALPAPSREPLEHSASDRQPALRLAAAADGMHGIPARGPLAVVDPAGKRRDPVGGRRGVRHVRQPAPDAGTRQISASLQACKGPRRPSSATIVLPDLSCRPRPDRPRRSRSGPAPAPHLGRAHHPRPCPRDPRLSGVARRIHDGAAQARGAWARGRRALCARHIRHGRGKGPQGERIAEHFVWVFGLDGAAECVALVLGYGACEGYFGGCRAADAEVAEHEAMGPRVRRLRLTHDSPQPPRAGGPFRASDRRARPARGIRDVARQPSQARAPLEHRRQPRLPPPPNAYQPPRTAVRPDINPRFLDLAPVVLQARPGKHRAAAAAQGARRPGCARLAHASGATLSAAGYAGICAHG</sequence>
<name>A0A4V1IR11_9FUNG</name>
<evidence type="ECO:0000313" key="2">
    <source>
        <dbReference type="EMBL" id="RKO88437.1"/>
    </source>
</evidence>
<feature type="compositionally biased region" description="Low complexity" evidence="1">
    <location>
        <begin position="39"/>
        <end position="71"/>
    </location>
</feature>
<protein>
    <submittedName>
        <fullName evidence="2">Uncharacterized protein</fullName>
    </submittedName>
</protein>
<proteinExistence type="predicted"/>